<evidence type="ECO:0000256" key="12">
    <source>
        <dbReference type="ARBA" id="ARBA00023204"/>
    </source>
</evidence>
<feature type="coiled-coil region" evidence="15">
    <location>
        <begin position="406"/>
        <end position="451"/>
    </location>
</feature>
<comment type="cofactor">
    <cofactor evidence="1">
        <name>Zn(2+)</name>
        <dbReference type="ChEBI" id="CHEBI:29105"/>
    </cofactor>
</comment>
<evidence type="ECO:0000256" key="10">
    <source>
        <dbReference type="ARBA" id="ARBA00022833"/>
    </source>
</evidence>
<dbReference type="SUPFAM" id="SSF52540">
    <property type="entry name" value="P-loop containing nucleoside triphosphate hydrolases"/>
    <property type="match status" value="2"/>
</dbReference>
<dbReference type="InterPro" id="IPR004584">
    <property type="entry name" value="Rad50_eukaryotes"/>
</dbReference>
<dbReference type="PANTHER" id="PTHR18867">
    <property type="entry name" value="RAD50"/>
    <property type="match status" value="1"/>
</dbReference>
<dbReference type="Pfam" id="PF13304">
    <property type="entry name" value="AAA_21"/>
    <property type="match status" value="1"/>
</dbReference>
<keyword evidence="12" id="KW-0234">DNA repair</keyword>
<keyword evidence="8" id="KW-0227">DNA damage</keyword>
<evidence type="ECO:0000313" key="18">
    <source>
        <dbReference type="EMBL" id="KIM65762.1"/>
    </source>
</evidence>
<name>A0A0C3ALE0_9AGAM</name>
<dbReference type="Proteomes" id="UP000053989">
    <property type="component" value="Unassembled WGS sequence"/>
</dbReference>
<evidence type="ECO:0000256" key="8">
    <source>
        <dbReference type="ARBA" id="ARBA00022763"/>
    </source>
</evidence>
<evidence type="ECO:0000256" key="7">
    <source>
        <dbReference type="ARBA" id="ARBA00022723"/>
    </source>
</evidence>
<keyword evidence="11 15" id="KW-0175">Coiled coil</keyword>
<protein>
    <recommendedName>
        <fullName evidence="5">DNA repair protein RAD50</fullName>
    </recommendedName>
</protein>
<dbReference type="Pfam" id="PF13476">
    <property type="entry name" value="AAA_23"/>
    <property type="match status" value="1"/>
</dbReference>
<dbReference type="GO" id="GO:0003691">
    <property type="term" value="F:double-stranded telomeric DNA binding"/>
    <property type="evidence" value="ECO:0007669"/>
    <property type="project" value="TreeGrafter"/>
</dbReference>
<evidence type="ECO:0000256" key="14">
    <source>
        <dbReference type="ARBA" id="ARBA00049360"/>
    </source>
</evidence>
<dbReference type="OrthoDB" id="18797at2759"/>
<dbReference type="FunFam" id="3.40.50.300:FF:000947">
    <property type="entry name" value="DNA repair protein RAD50"/>
    <property type="match status" value="1"/>
</dbReference>
<keyword evidence="7" id="KW-0479">Metal-binding</keyword>
<keyword evidence="13" id="KW-0539">Nucleus</keyword>
<evidence type="ECO:0000259" key="16">
    <source>
        <dbReference type="Pfam" id="PF13304"/>
    </source>
</evidence>
<keyword evidence="9" id="KW-0378">Hydrolase</keyword>
<feature type="domain" description="Rad50/SbcC-type AAA" evidence="17">
    <location>
        <begin position="6"/>
        <end position="219"/>
    </location>
</feature>
<gene>
    <name evidence="18" type="ORF">SCLCIDRAFT_414918</name>
</gene>
<reference evidence="18 19" key="1">
    <citation type="submission" date="2014-04" db="EMBL/GenBank/DDBJ databases">
        <authorList>
            <consortium name="DOE Joint Genome Institute"/>
            <person name="Kuo A."/>
            <person name="Kohler A."/>
            <person name="Nagy L.G."/>
            <person name="Floudas D."/>
            <person name="Copeland A."/>
            <person name="Barry K.W."/>
            <person name="Cichocki N."/>
            <person name="Veneault-Fourrey C."/>
            <person name="LaButti K."/>
            <person name="Lindquist E.A."/>
            <person name="Lipzen A."/>
            <person name="Lundell T."/>
            <person name="Morin E."/>
            <person name="Murat C."/>
            <person name="Sun H."/>
            <person name="Tunlid A."/>
            <person name="Henrissat B."/>
            <person name="Grigoriev I.V."/>
            <person name="Hibbett D.S."/>
            <person name="Martin F."/>
            <person name="Nordberg H.P."/>
            <person name="Cantor M.N."/>
            <person name="Hua S.X."/>
        </authorList>
    </citation>
    <scope>NUCLEOTIDE SEQUENCE [LARGE SCALE GENOMIC DNA]</scope>
    <source>
        <strain evidence="18 19">Foug A</strain>
    </source>
</reference>
<dbReference type="GO" id="GO:0000794">
    <property type="term" value="C:condensed nuclear chromosome"/>
    <property type="evidence" value="ECO:0007669"/>
    <property type="project" value="TreeGrafter"/>
</dbReference>
<evidence type="ECO:0000256" key="5">
    <source>
        <dbReference type="ARBA" id="ARBA00017893"/>
    </source>
</evidence>
<evidence type="ECO:0000256" key="4">
    <source>
        <dbReference type="ARBA" id="ARBA00009439"/>
    </source>
</evidence>
<comment type="similarity">
    <text evidence="4">Belongs to the SMC family. RAD50 subfamily.</text>
</comment>
<feature type="domain" description="ATPase AAA-type core" evidence="16">
    <location>
        <begin position="1047"/>
        <end position="1278"/>
    </location>
</feature>
<dbReference type="FunFam" id="3.40.50.300:FF:001195">
    <property type="entry name" value="DNA repair protein rad50"/>
    <property type="match status" value="1"/>
</dbReference>
<dbReference type="Gene3D" id="3.40.50.300">
    <property type="entry name" value="P-loop containing nucleotide triphosphate hydrolases"/>
    <property type="match status" value="2"/>
</dbReference>
<comment type="catalytic activity">
    <reaction evidence="14">
        <text>ATP + H2O = ADP + phosphate + H(+)</text>
        <dbReference type="Rhea" id="RHEA:13065"/>
        <dbReference type="ChEBI" id="CHEBI:15377"/>
        <dbReference type="ChEBI" id="CHEBI:15378"/>
        <dbReference type="ChEBI" id="CHEBI:30616"/>
        <dbReference type="ChEBI" id="CHEBI:43474"/>
        <dbReference type="ChEBI" id="CHEBI:456216"/>
    </reaction>
</comment>
<keyword evidence="10" id="KW-0862">Zinc</keyword>
<feature type="coiled-coil region" evidence="15">
    <location>
        <begin position="1088"/>
        <end position="1115"/>
    </location>
</feature>
<feature type="coiled-coil region" evidence="15">
    <location>
        <begin position="199"/>
        <end position="351"/>
    </location>
</feature>
<keyword evidence="6" id="KW-0158">Chromosome</keyword>
<comment type="subcellular location">
    <subcellularLocation>
        <location evidence="3">Chromosome</location>
    </subcellularLocation>
    <subcellularLocation>
        <location evidence="2">Nucleus</location>
    </subcellularLocation>
</comment>
<dbReference type="GO" id="GO:0051880">
    <property type="term" value="F:G-quadruplex DNA binding"/>
    <property type="evidence" value="ECO:0007669"/>
    <property type="project" value="TreeGrafter"/>
</dbReference>
<dbReference type="InterPro" id="IPR003959">
    <property type="entry name" value="ATPase_AAA_core"/>
</dbReference>
<dbReference type="GO" id="GO:0030870">
    <property type="term" value="C:Mre11 complex"/>
    <property type="evidence" value="ECO:0007669"/>
    <property type="project" value="InterPro"/>
</dbReference>
<evidence type="ECO:0000256" key="9">
    <source>
        <dbReference type="ARBA" id="ARBA00022801"/>
    </source>
</evidence>
<accession>A0A0C3ALE0</accession>
<dbReference type="GO" id="GO:0006302">
    <property type="term" value="P:double-strand break repair"/>
    <property type="evidence" value="ECO:0007669"/>
    <property type="project" value="InterPro"/>
</dbReference>
<evidence type="ECO:0000256" key="2">
    <source>
        <dbReference type="ARBA" id="ARBA00004123"/>
    </source>
</evidence>
<dbReference type="InterPro" id="IPR038729">
    <property type="entry name" value="Rad50/SbcC_AAA"/>
</dbReference>
<evidence type="ECO:0000259" key="17">
    <source>
        <dbReference type="Pfam" id="PF13476"/>
    </source>
</evidence>
<dbReference type="GO" id="GO:0007004">
    <property type="term" value="P:telomere maintenance via telomerase"/>
    <property type="evidence" value="ECO:0007669"/>
    <property type="project" value="TreeGrafter"/>
</dbReference>
<dbReference type="GO" id="GO:0046872">
    <property type="term" value="F:metal ion binding"/>
    <property type="evidence" value="ECO:0007669"/>
    <property type="project" value="UniProtKB-KW"/>
</dbReference>
<feature type="coiled-coil region" evidence="15">
    <location>
        <begin position="764"/>
        <end position="949"/>
    </location>
</feature>
<evidence type="ECO:0000256" key="13">
    <source>
        <dbReference type="ARBA" id="ARBA00023242"/>
    </source>
</evidence>
<dbReference type="GO" id="GO:0070192">
    <property type="term" value="P:chromosome organization involved in meiotic cell cycle"/>
    <property type="evidence" value="ECO:0007669"/>
    <property type="project" value="TreeGrafter"/>
</dbReference>
<dbReference type="PANTHER" id="PTHR18867:SF12">
    <property type="entry name" value="DNA REPAIR PROTEIN RAD50"/>
    <property type="match status" value="1"/>
</dbReference>
<feature type="coiled-coil region" evidence="15">
    <location>
        <begin position="568"/>
        <end position="641"/>
    </location>
</feature>
<feature type="coiled-coil region" evidence="15">
    <location>
        <begin position="990"/>
        <end position="1017"/>
    </location>
</feature>
<dbReference type="Gene3D" id="1.10.287.1490">
    <property type="match status" value="1"/>
</dbReference>
<evidence type="ECO:0000313" key="19">
    <source>
        <dbReference type="Proteomes" id="UP000053989"/>
    </source>
</evidence>
<dbReference type="NCBIfam" id="TIGR00606">
    <property type="entry name" value="rad50"/>
    <property type="match status" value="1"/>
</dbReference>
<dbReference type="InterPro" id="IPR027417">
    <property type="entry name" value="P-loop_NTPase"/>
</dbReference>
<dbReference type="FunCoup" id="A0A0C3ALE0">
    <property type="interactions" value="600"/>
</dbReference>
<evidence type="ECO:0000256" key="1">
    <source>
        <dbReference type="ARBA" id="ARBA00001947"/>
    </source>
</evidence>
<evidence type="ECO:0000256" key="3">
    <source>
        <dbReference type="ARBA" id="ARBA00004286"/>
    </source>
</evidence>
<reference evidence="19" key="2">
    <citation type="submission" date="2015-01" db="EMBL/GenBank/DDBJ databases">
        <title>Evolutionary Origins and Diversification of the Mycorrhizal Mutualists.</title>
        <authorList>
            <consortium name="DOE Joint Genome Institute"/>
            <consortium name="Mycorrhizal Genomics Consortium"/>
            <person name="Kohler A."/>
            <person name="Kuo A."/>
            <person name="Nagy L.G."/>
            <person name="Floudas D."/>
            <person name="Copeland A."/>
            <person name="Barry K.W."/>
            <person name="Cichocki N."/>
            <person name="Veneault-Fourrey C."/>
            <person name="LaButti K."/>
            <person name="Lindquist E.A."/>
            <person name="Lipzen A."/>
            <person name="Lundell T."/>
            <person name="Morin E."/>
            <person name="Murat C."/>
            <person name="Riley R."/>
            <person name="Ohm R."/>
            <person name="Sun H."/>
            <person name="Tunlid A."/>
            <person name="Henrissat B."/>
            <person name="Grigoriev I.V."/>
            <person name="Hibbett D.S."/>
            <person name="Martin F."/>
        </authorList>
    </citation>
    <scope>NUCLEOTIDE SEQUENCE [LARGE SCALE GENOMIC DNA]</scope>
    <source>
        <strain evidence="19">Foug A</strain>
    </source>
</reference>
<evidence type="ECO:0000256" key="11">
    <source>
        <dbReference type="ARBA" id="ARBA00023054"/>
    </source>
</evidence>
<organism evidence="18 19">
    <name type="scientific">Scleroderma citrinum Foug A</name>
    <dbReference type="NCBI Taxonomy" id="1036808"/>
    <lineage>
        <taxon>Eukaryota</taxon>
        <taxon>Fungi</taxon>
        <taxon>Dikarya</taxon>
        <taxon>Basidiomycota</taxon>
        <taxon>Agaricomycotina</taxon>
        <taxon>Agaricomycetes</taxon>
        <taxon>Agaricomycetidae</taxon>
        <taxon>Boletales</taxon>
        <taxon>Sclerodermatineae</taxon>
        <taxon>Sclerodermataceae</taxon>
        <taxon>Scleroderma</taxon>
    </lineage>
</organism>
<dbReference type="GO" id="GO:0016887">
    <property type="term" value="F:ATP hydrolysis activity"/>
    <property type="evidence" value="ECO:0007669"/>
    <property type="project" value="InterPro"/>
</dbReference>
<evidence type="ECO:0000256" key="6">
    <source>
        <dbReference type="ARBA" id="ARBA00022454"/>
    </source>
</evidence>
<dbReference type="InParanoid" id="A0A0C3ALE0"/>
<proteinExistence type="inferred from homology"/>
<dbReference type="HOGENOM" id="CLU_006184_0_0_1"/>
<dbReference type="STRING" id="1036808.A0A0C3ALE0"/>
<dbReference type="EMBL" id="KN822020">
    <property type="protein sequence ID" value="KIM65762.1"/>
    <property type="molecule type" value="Genomic_DNA"/>
</dbReference>
<sequence length="1309" mass="150444">MSSLNKLAIRGIRSFDDKQISVIEFFNPVTVIVGHNGSGKTTIIECLKYATTGDQPPNTRGGAFVHDPKMANEKEVKAQVKLRFHAANGTRMLVVRNLSVTAKKTGLTMKTLENILALADSNVEKGGKRGAISTKCAEIDTEIPHLLGVSKSVLENVIFCHQEDSYWPLAEPSILKKKFDDIFEATRYTKALDSIKTLRKDRMADLKAEKERLESLAKEKGHADKLRTRITGLNTAITSKQDQYDTTKREYEELVKNNARFYESATKFRELYVKVENLQQKKEHYLQELSDARETVQEIEGSDEELLSRLRNFDDNIAQQKQRRRRQEVERQDLEDELARARKSHVDLVNEQGELAAEAKAHERRIAEREELIRHISDKHNIKGYNHSPLEREKVIEFISRLGDLQRRQRSDYEKLQTEAQNQNDEYNRKSRRLHTELESLKMQRTNAREQMRERQVSISKAESSLLTMEGLASELRTLVGDIEEKKLRLEKLKNDIKTANFDERLSERAVKARSLDDRRDALNAELRSLSLQADVRARLDLKRAEMRNKKTETKNILETCNSKFRKLVSTDARAETMERELDRVLREKERSLSEAETELFSANKALQSSEMTLSQAQAQLKSKRREVRELERRIKDATEENFGDLSLLDAITDAERVIAEKKESKNKGAGMADVYEKLLRLGRNRKRCAACDRHMNDQEMAVFERYLQDQIRQTKEAPTTAEDDGIVLDDWEKELTTLRDALPHQATKDRILGTEIPALDEQIKAAEADIPTLSRKAEQASQTVEDIKKAIRDVTALKQQAATVSRNLSDVDRLKAETANLEEELSASGSTKTADDVQMELDTLSGEIRTNERERQAIMTERDRLNSSLRTYEGELHAMEKKENTLSNQIRDKELTEERINTMTSEITTLNAKLKELDGKIAEAQATIERLDQEHQQAQAELNVKISEAQTSSQELNMSVDKLDNISKVVDRYIREKRGRLLTECAEKVDHYESEIQDLGLKIETVRENIAQIDREINESGSTVSNLRDNLRIRKLVKDIAATQAEIDSHDMESAAKAKRNFEDRYQVEKQRETDMQSKYAHIGGEISSLSETLKQVEKDLREYKDINKRYTDQLVKVKMSDMANSDLEKYAKALDNAIMKYHSLKMEEVNDTMRHLWNKTYQGTDIDGIKIRSDVEGGASKRSYNYRVVMTKDQVEMDMRGRCSAGQKMLASIIIRLALSDSFGQNCGILALDEPTNALDVENIDALAESLVDIINERKSHSNFQLVIITHDENFLRKLGQSDVMEYYWRVSRDSRQKSVIERQRFR</sequence>
<keyword evidence="19" id="KW-1185">Reference proteome</keyword>
<dbReference type="GO" id="GO:0000722">
    <property type="term" value="P:telomere maintenance via recombination"/>
    <property type="evidence" value="ECO:0007669"/>
    <property type="project" value="TreeGrafter"/>
</dbReference>
<dbReference type="GO" id="GO:0043047">
    <property type="term" value="F:single-stranded telomeric DNA binding"/>
    <property type="evidence" value="ECO:0007669"/>
    <property type="project" value="TreeGrafter"/>
</dbReference>
<evidence type="ECO:0000256" key="15">
    <source>
        <dbReference type="SAM" id="Coils"/>
    </source>
</evidence>
<feature type="coiled-coil region" evidence="15">
    <location>
        <begin position="476"/>
        <end position="533"/>
    </location>
</feature>